<accession>A0ABD1Y7V0</accession>
<name>A0ABD1Y7V0_9MARC</name>
<proteinExistence type="inferred from homology"/>
<protein>
    <recommendedName>
        <fullName evidence="4">Small auxin up regulated protein</fullName>
    </recommendedName>
</protein>
<dbReference type="InterPro" id="IPR003676">
    <property type="entry name" value="SAUR_fam"/>
</dbReference>
<evidence type="ECO:0000256" key="1">
    <source>
        <dbReference type="ARBA" id="ARBA00006974"/>
    </source>
</evidence>
<comment type="caution">
    <text evidence="2">The sequence shown here is derived from an EMBL/GenBank/DDBJ whole genome shotgun (WGS) entry which is preliminary data.</text>
</comment>
<dbReference type="Pfam" id="PF02519">
    <property type="entry name" value="Auxin_inducible"/>
    <property type="match status" value="1"/>
</dbReference>
<evidence type="ECO:0000313" key="2">
    <source>
        <dbReference type="EMBL" id="KAL2622842.1"/>
    </source>
</evidence>
<dbReference type="PANTHER" id="PTHR31374">
    <property type="entry name" value="AUXIN-INDUCED PROTEIN-LIKE-RELATED"/>
    <property type="match status" value="1"/>
</dbReference>
<sequence length="160" mass="17587">MALGKASRNTSVAMLVRNVRTMFCSKKSTMREGSSIGLRLASLPESTQWTLLTGTSHGHSKSSKLGRLPSDIRRKCLAVYVGKQGTRYVINTKFLSHPLFGELLRRSQDEVGFEYEGGLNITCDSSLFEQVVLMIATKDPAASTIKLDELTNILATSMNN</sequence>
<evidence type="ECO:0008006" key="4">
    <source>
        <dbReference type="Google" id="ProtNLM"/>
    </source>
</evidence>
<gene>
    <name evidence="2" type="ORF">R1flu_003047</name>
</gene>
<dbReference type="Proteomes" id="UP001605036">
    <property type="component" value="Unassembled WGS sequence"/>
</dbReference>
<dbReference type="EMBL" id="JBHFFA010000006">
    <property type="protein sequence ID" value="KAL2622842.1"/>
    <property type="molecule type" value="Genomic_DNA"/>
</dbReference>
<evidence type="ECO:0000313" key="3">
    <source>
        <dbReference type="Proteomes" id="UP001605036"/>
    </source>
</evidence>
<comment type="similarity">
    <text evidence="1">Belongs to the ARG7 family.</text>
</comment>
<organism evidence="2 3">
    <name type="scientific">Riccia fluitans</name>
    <dbReference type="NCBI Taxonomy" id="41844"/>
    <lineage>
        <taxon>Eukaryota</taxon>
        <taxon>Viridiplantae</taxon>
        <taxon>Streptophyta</taxon>
        <taxon>Embryophyta</taxon>
        <taxon>Marchantiophyta</taxon>
        <taxon>Marchantiopsida</taxon>
        <taxon>Marchantiidae</taxon>
        <taxon>Marchantiales</taxon>
        <taxon>Ricciaceae</taxon>
        <taxon>Riccia</taxon>
    </lineage>
</organism>
<dbReference type="AlphaFoldDB" id="A0ABD1Y7V0"/>
<dbReference type="PANTHER" id="PTHR31374:SF32">
    <property type="entry name" value="SAUR FAMILY PROTEIN"/>
    <property type="match status" value="1"/>
</dbReference>
<reference evidence="2 3" key="1">
    <citation type="submission" date="2024-09" db="EMBL/GenBank/DDBJ databases">
        <title>Chromosome-scale assembly of Riccia fluitans.</title>
        <authorList>
            <person name="Paukszto L."/>
            <person name="Sawicki J."/>
            <person name="Karawczyk K."/>
            <person name="Piernik-Szablinska J."/>
            <person name="Szczecinska M."/>
            <person name="Mazdziarz M."/>
        </authorList>
    </citation>
    <scope>NUCLEOTIDE SEQUENCE [LARGE SCALE GENOMIC DNA]</scope>
    <source>
        <strain evidence="2">Rf_01</strain>
        <tissue evidence="2">Aerial parts of the thallus</tissue>
    </source>
</reference>
<keyword evidence="3" id="KW-1185">Reference proteome</keyword>